<dbReference type="STRING" id="303518.ENSPNYP00000002404"/>
<dbReference type="GO" id="GO:0005886">
    <property type="term" value="C:plasma membrane"/>
    <property type="evidence" value="ECO:0007669"/>
    <property type="project" value="TreeGrafter"/>
</dbReference>
<dbReference type="SMART" id="SM00335">
    <property type="entry name" value="ANX"/>
    <property type="match status" value="2"/>
</dbReference>
<dbReference type="Ensembl" id="ENSPNYT00000002467.1">
    <property type="protein sequence ID" value="ENSPNYP00000002404.1"/>
    <property type="gene ID" value="ENSPNYG00000001872.1"/>
</dbReference>
<dbReference type="GO" id="GO:0005544">
    <property type="term" value="F:calcium-dependent phospholipid binding"/>
    <property type="evidence" value="ECO:0007669"/>
    <property type="project" value="InterPro"/>
</dbReference>
<dbReference type="GO" id="GO:0001786">
    <property type="term" value="F:phosphatidylserine binding"/>
    <property type="evidence" value="ECO:0007669"/>
    <property type="project" value="TreeGrafter"/>
</dbReference>
<dbReference type="PANTHER" id="PTHR10502:SF8">
    <property type="entry name" value="ANNEXIN"/>
    <property type="match status" value="1"/>
</dbReference>
<keyword evidence="4" id="KW-0812">Transmembrane</keyword>
<dbReference type="InterPro" id="IPR037104">
    <property type="entry name" value="Annexin_sf"/>
</dbReference>
<dbReference type="AlphaFoldDB" id="A0A3B4EYG4"/>
<dbReference type="PRINTS" id="PR00196">
    <property type="entry name" value="ANNEXIN"/>
</dbReference>
<keyword evidence="4" id="KW-0472">Membrane</keyword>
<organism evidence="5">
    <name type="scientific">Pundamilia nyererei</name>
    <dbReference type="NCBI Taxonomy" id="303518"/>
    <lineage>
        <taxon>Eukaryota</taxon>
        <taxon>Metazoa</taxon>
        <taxon>Chordata</taxon>
        <taxon>Craniata</taxon>
        <taxon>Vertebrata</taxon>
        <taxon>Euteleostomi</taxon>
        <taxon>Actinopterygii</taxon>
        <taxon>Neopterygii</taxon>
        <taxon>Teleostei</taxon>
        <taxon>Neoteleostei</taxon>
        <taxon>Acanthomorphata</taxon>
        <taxon>Ovalentaria</taxon>
        <taxon>Cichlomorphae</taxon>
        <taxon>Cichliformes</taxon>
        <taxon>Cichlidae</taxon>
        <taxon>African cichlids</taxon>
        <taxon>Pseudocrenilabrinae</taxon>
        <taxon>Haplochromini</taxon>
        <taxon>Pundamilia</taxon>
    </lineage>
</organism>
<dbReference type="GeneTree" id="ENSGT00940000166692"/>
<evidence type="ECO:0000256" key="3">
    <source>
        <dbReference type="ARBA" id="ARBA00023216"/>
    </source>
</evidence>
<keyword evidence="4" id="KW-1133">Transmembrane helix</keyword>
<dbReference type="PANTHER" id="PTHR10502">
    <property type="entry name" value="ANNEXIN"/>
    <property type="match status" value="1"/>
</dbReference>
<dbReference type="GO" id="GO:0005509">
    <property type="term" value="F:calcium ion binding"/>
    <property type="evidence" value="ECO:0007669"/>
    <property type="project" value="InterPro"/>
</dbReference>
<dbReference type="GO" id="GO:0005634">
    <property type="term" value="C:nucleus"/>
    <property type="evidence" value="ECO:0007669"/>
    <property type="project" value="TreeGrafter"/>
</dbReference>
<sequence>MDSEYSDSCDMYWGTLGTVRPYSNFYPDRDVMEIVTALENKDTVTLLRILTNRNNAQRQVIAQVFQELTHKDIITALKKALSGDLELLLLELLMPPVEYEAYRLQEAMVGLGTDEETLAEILSTRSGKQLQSISAAYKEKVPLLWFEPRTCFIYEWNSFLYGLLQIVQPYLMSTLLVLILRFKNLVGIGMASSLQ</sequence>
<dbReference type="GO" id="GO:0005737">
    <property type="term" value="C:cytoplasm"/>
    <property type="evidence" value="ECO:0007669"/>
    <property type="project" value="TreeGrafter"/>
</dbReference>
<evidence type="ECO:0000256" key="1">
    <source>
        <dbReference type="ARBA" id="ARBA00007831"/>
    </source>
</evidence>
<name>A0A3B4EYG4_9CICH</name>
<evidence type="ECO:0000256" key="4">
    <source>
        <dbReference type="SAM" id="Phobius"/>
    </source>
</evidence>
<dbReference type="Pfam" id="PF00191">
    <property type="entry name" value="Annexin"/>
    <property type="match status" value="2"/>
</dbReference>
<dbReference type="InterPro" id="IPR001464">
    <property type="entry name" value="Annexin"/>
</dbReference>
<comment type="similarity">
    <text evidence="1">Belongs to the annexin family.</text>
</comment>
<dbReference type="InterPro" id="IPR018502">
    <property type="entry name" value="Annexin_repeat"/>
</dbReference>
<dbReference type="SUPFAM" id="SSF47874">
    <property type="entry name" value="Annexin"/>
    <property type="match status" value="1"/>
</dbReference>
<keyword evidence="3" id="KW-0041">Annexin</keyword>
<reference evidence="5" key="1">
    <citation type="submission" date="2023-09" db="UniProtKB">
        <authorList>
            <consortium name="Ensembl"/>
        </authorList>
    </citation>
    <scope>IDENTIFICATION</scope>
</reference>
<feature type="transmembrane region" description="Helical" evidence="4">
    <location>
        <begin position="159"/>
        <end position="180"/>
    </location>
</feature>
<dbReference type="Gene3D" id="1.10.220.10">
    <property type="entry name" value="Annexin"/>
    <property type="match status" value="2"/>
</dbReference>
<evidence type="ECO:0000256" key="2">
    <source>
        <dbReference type="ARBA" id="ARBA00022737"/>
    </source>
</evidence>
<evidence type="ECO:0000313" key="5">
    <source>
        <dbReference type="Ensembl" id="ENSPNYP00000002404.1"/>
    </source>
</evidence>
<dbReference type="GO" id="GO:0012506">
    <property type="term" value="C:vesicle membrane"/>
    <property type="evidence" value="ECO:0007669"/>
    <property type="project" value="TreeGrafter"/>
</dbReference>
<dbReference type="PROSITE" id="PS51897">
    <property type="entry name" value="ANNEXIN_2"/>
    <property type="match status" value="2"/>
</dbReference>
<keyword evidence="2" id="KW-0677">Repeat</keyword>
<proteinExistence type="inferred from homology"/>
<protein>
    <submittedName>
        <fullName evidence="5">Annexin A2-like</fullName>
    </submittedName>
</protein>
<accession>A0A3B4EYG4</accession>